<keyword evidence="1" id="KW-0677">Repeat</keyword>
<feature type="domain" description="Pseudouridine synthase RsuA/RluA-like" evidence="3">
    <location>
        <begin position="524"/>
        <end position="647"/>
    </location>
</feature>
<dbReference type="InterPro" id="IPR006145">
    <property type="entry name" value="PsdUridine_synth_RsuA/RluA"/>
</dbReference>
<feature type="repeat" description="PPR" evidence="2">
    <location>
        <begin position="141"/>
        <end position="175"/>
    </location>
</feature>
<dbReference type="InterPro" id="IPR057027">
    <property type="entry name" value="TPR_mt"/>
</dbReference>
<keyword evidence="8" id="KW-1185">Reference proteome</keyword>
<dbReference type="EMBL" id="CAMXCT030000557">
    <property type="protein sequence ID" value="CAL4767711.1"/>
    <property type="molecule type" value="Genomic_DNA"/>
</dbReference>
<dbReference type="NCBIfam" id="TIGR00756">
    <property type="entry name" value="PPR"/>
    <property type="match status" value="3"/>
</dbReference>
<dbReference type="Pfam" id="PF01535">
    <property type="entry name" value="PPR"/>
    <property type="match status" value="2"/>
</dbReference>
<dbReference type="PROSITE" id="PS51375">
    <property type="entry name" value="PPR"/>
    <property type="match status" value="5"/>
</dbReference>
<evidence type="ECO:0000313" key="7">
    <source>
        <dbReference type="EMBL" id="CAL4767711.1"/>
    </source>
</evidence>
<dbReference type="GO" id="GO:0003723">
    <property type="term" value="F:RNA binding"/>
    <property type="evidence" value="ECO:0007669"/>
    <property type="project" value="InterPro"/>
</dbReference>
<protein>
    <submittedName>
        <fullName evidence="7">Pentatricopeptide repeat-containing protein, chloroplastic</fullName>
    </submittedName>
</protein>
<dbReference type="Pfam" id="PF00849">
    <property type="entry name" value="PseudoU_synth_2"/>
    <property type="match status" value="1"/>
</dbReference>
<sequence length="720" mass="78450">MPGVFEAIAELPPAATQRQVQNALSSELNKLIVEPKLATTLFGQLSKRGKLQLALHVFRTLQLARAETNVFHYGALLSACSRSEKVGWQVAVELFQEMQDQSLQQSPICCNAIISACDKGGQWQLALAFLHGIKPDGIEVNEFCYNSAISACARSSQWQTSIGLLDELTSLSMFPTEKNYNSAISACERGGEWELALSLLQEMMHMRLSYTAWSYSAAISACECASQWESALQFLQSMSSTRCLPDTVSCTAAMNACAKAARWEASLWLLAEMDDFVLDQYCFNAAMSACEKSGRWELAACVFEMMFSHKASPGLITYNAAIGSCKRSGQWERALLLLQETFACALLPDVITYNCAIGACNMASMWEIALNLFEIFAQHTSDPADSISAPDGSTFTELAGALEKSKEWRKSLQILSIALSKNIVPDGTFAGSVASAVADACGEAAAMSLLREMLKKWYASKASDISDIRLDDPAANASDVLPGTAVDGVEVLARRPGVVVLMKPSGLSTESMMEMVFGRLWTASVQTVSRLDYPTSGVIPVAMGPEGSIPCQWLQAQFSAKLVKKEYLCLAEGPFLGEIGETGSISKPLRSFGTDSLRTEVHPEGRFAYTGYEILERFRAGDLGEIKLLLAKPATGRTHQIRVHFASIQQPLVGDETYGAQESLLASCPRLFLHCQRILLEDISGQTLVAAAGLPAELQDVLNVLRLKEKAEKKQVFRTV</sequence>
<dbReference type="Pfam" id="PF13812">
    <property type="entry name" value="PPR_3"/>
    <property type="match status" value="1"/>
</dbReference>
<evidence type="ECO:0000313" key="8">
    <source>
        <dbReference type="Proteomes" id="UP001152797"/>
    </source>
</evidence>
<evidence type="ECO:0000256" key="2">
    <source>
        <dbReference type="PROSITE-ProRule" id="PRU00708"/>
    </source>
</evidence>
<evidence type="ECO:0000313" key="5">
    <source>
        <dbReference type="EMBL" id="CAI3980399.1"/>
    </source>
</evidence>
<dbReference type="Gene3D" id="1.25.40.10">
    <property type="entry name" value="Tetratricopeptide repeat domain"/>
    <property type="match status" value="3"/>
</dbReference>
<comment type="caution">
    <text evidence="5">The sequence shown here is derived from an EMBL/GenBank/DDBJ whole genome shotgun (WGS) entry which is preliminary data.</text>
</comment>
<dbReference type="Gene3D" id="3.30.2350.10">
    <property type="entry name" value="Pseudouridine synthase"/>
    <property type="match status" value="1"/>
</dbReference>
<evidence type="ECO:0000256" key="1">
    <source>
        <dbReference type="ARBA" id="ARBA00022737"/>
    </source>
</evidence>
<dbReference type="CDD" id="cd02869">
    <property type="entry name" value="PseudoU_synth_RluA_like"/>
    <property type="match status" value="1"/>
</dbReference>
<dbReference type="EMBL" id="CAMXCT020000557">
    <property type="protein sequence ID" value="CAL1133774.1"/>
    <property type="molecule type" value="Genomic_DNA"/>
</dbReference>
<dbReference type="Pfam" id="PF23276">
    <property type="entry name" value="TPR_24"/>
    <property type="match status" value="1"/>
</dbReference>
<dbReference type="AlphaFoldDB" id="A0A9P1BVT9"/>
<evidence type="ECO:0000259" key="3">
    <source>
        <dbReference type="Pfam" id="PF00849"/>
    </source>
</evidence>
<gene>
    <name evidence="5" type="ORF">C1SCF055_LOCUS8272</name>
</gene>
<reference evidence="6" key="2">
    <citation type="submission" date="2024-04" db="EMBL/GenBank/DDBJ databases">
        <authorList>
            <person name="Chen Y."/>
            <person name="Shah S."/>
            <person name="Dougan E. K."/>
            <person name="Thang M."/>
            <person name="Chan C."/>
        </authorList>
    </citation>
    <scope>NUCLEOTIDE SEQUENCE [LARGE SCALE GENOMIC DNA]</scope>
</reference>
<feature type="repeat" description="PPR" evidence="2">
    <location>
        <begin position="279"/>
        <end position="313"/>
    </location>
</feature>
<name>A0A9P1BVT9_9DINO</name>
<dbReference type="PANTHER" id="PTHR47936:SF1">
    <property type="entry name" value="PENTATRICOPEPTIDE REPEAT-CONTAINING PROTEIN GUN1, CHLOROPLASTIC"/>
    <property type="match status" value="1"/>
</dbReference>
<dbReference type="InterPro" id="IPR020103">
    <property type="entry name" value="PsdUridine_synth_cat_dom_sf"/>
</dbReference>
<dbReference type="SUPFAM" id="SSF55120">
    <property type="entry name" value="Pseudouridine synthase"/>
    <property type="match status" value="1"/>
</dbReference>
<organism evidence="5">
    <name type="scientific">Cladocopium goreaui</name>
    <dbReference type="NCBI Taxonomy" id="2562237"/>
    <lineage>
        <taxon>Eukaryota</taxon>
        <taxon>Sar</taxon>
        <taxon>Alveolata</taxon>
        <taxon>Dinophyceae</taxon>
        <taxon>Suessiales</taxon>
        <taxon>Symbiodiniaceae</taxon>
        <taxon>Cladocopium</taxon>
    </lineage>
</organism>
<dbReference type="GO" id="GO:0009982">
    <property type="term" value="F:pseudouridine synthase activity"/>
    <property type="evidence" value="ECO:0007669"/>
    <property type="project" value="InterPro"/>
</dbReference>
<feature type="repeat" description="PPR" evidence="2">
    <location>
        <begin position="314"/>
        <end position="348"/>
    </location>
</feature>
<evidence type="ECO:0000259" key="4">
    <source>
        <dbReference type="Pfam" id="PF23276"/>
    </source>
</evidence>
<evidence type="ECO:0000313" key="6">
    <source>
        <dbReference type="EMBL" id="CAL1133774.1"/>
    </source>
</evidence>
<reference evidence="5" key="1">
    <citation type="submission" date="2022-10" db="EMBL/GenBank/DDBJ databases">
        <authorList>
            <person name="Chen Y."/>
            <person name="Dougan E. K."/>
            <person name="Chan C."/>
            <person name="Rhodes N."/>
            <person name="Thang M."/>
        </authorList>
    </citation>
    <scope>NUCLEOTIDE SEQUENCE</scope>
</reference>
<dbReference type="PANTHER" id="PTHR47936">
    <property type="entry name" value="PPR_LONG DOMAIN-CONTAINING PROTEIN"/>
    <property type="match status" value="1"/>
</dbReference>
<proteinExistence type="predicted"/>
<feature type="domain" description="Pentatricopeptide repeat-containing protein-mitochondrial" evidence="4">
    <location>
        <begin position="47"/>
        <end position="165"/>
    </location>
</feature>
<dbReference type="InterPro" id="IPR011990">
    <property type="entry name" value="TPR-like_helical_dom_sf"/>
</dbReference>
<feature type="repeat" description="PPR" evidence="2">
    <location>
        <begin position="69"/>
        <end position="105"/>
    </location>
</feature>
<dbReference type="GO" id="GO:0001522">
    <property type="term" value="P:pseudouridine synthesis"/>
    <property type="evidence" value="ECO:0007669"/>
    <property type="project" value="InterPro"/>
</dbReference>
<feature type="repeat" description="PPR" evidence="2">
    <location>
        <begin position="176"/>
        <end position="210"/>
    </location>
</feature>
<dbReference type="OrthoDB" id="424794at2759"/>
<dbReference type="Proteomes" id="UP001152797">
    <property type="component" value="Unassembled WGS sequence"/>
</dbReference>
<dbReference type="InterPro" id="IPR002885">
    <property type="entry name" value="PPR_rpt"/>
</dbReference>
<accession>A0A9P1BVT9</accession>
<dbReference type="EMBL" id="CAMXCT010000557">
    <property type="protein sequence ID" value="CAI3980399.1"/>
    <property type="molecule type" value="Genomic_DNA"/>
</dbReference>